<feature type="transmembrane region" description="Helical" evidence="1">
    <location>
        <begin position="5"/>
        <end position="22"/>
    </location>
</feature>
<feature type="transmembrane region" description="Helical" evidence="1">
    <location>
        <begin position="248"/>
        <end position="265"/>
    </location>
</feature>
<evidence type="ECO:0000256" key="1">
    <source>
        <dbReference type="SAM" id="Phobius"/>
    </source>
</evidence>
<sequence length="363" mass="42276">MKKQYFLFVLPLYIIAVFYLALTTPLSPHEAKLLYASHNAASVLMHWSSGIIPGFIGLRIFFVFFGFLSIWFFYELGRRHFEKREDAYLATFIFMLLPGIITASTLSNIGILVLPLVLLFVLLYEERKMLYLPLIMLALFFIHEASILFFVAVLLYGIIHKDKKLTIAASAFLLAFVYLAKGITIGGRPSGHFAEIFGLYATVFSPLVFLYFFYTMYRILLRGKKNLLWYISFTAFAFSLLLSIRQRIYLTDFAPYVLGAVILMLDQYNLSVRVRLPQFQTWYRRGFYVLIGSLVLSALVILFNKVSYDLSSNPQKHFAKRIYQPYYLAEKLKSEGIDCYDTDNERERYQLRYYGIHSCKTEQ</sequence>
<feature type="transmembrane region" description="Helical" evidence="1">
    <location>
        <begin position="196"/>
        <end position="214"/>
    </location>
</feature>
<feature type="transmembrane region" description="Helical" evidence="1">
    <location>
        <begin position="51"/>
        <end position="74"/>
    </location>
</feature>
<feature type="transmembrane region" description="Helical" evidence="1">
    <location>
        <begin position="95"/>
        <end position="124"/>
    </location>
</feature>
<organism evidence="2">
    <name type="scientific">hydrothermal vent metagenome</name>
    <dbReference type="NCBI Taxonomy" id="652676"/>
    <lineage>
        <taxon>unclassified sequences</taxon>
        <taxon>metagenomes</taxon>
        <taxon>ecological metagenomes</taxon>
    </lineage>
</organism>
<dbReference type="AlphaFoldDB" id="A0A1W1CSM8"/>
<keyword evidence="1" id="KW-0472">Membrane</keyword>
<feature type="transmembrane region" description="Helical" evidence="1">
    <location>
        <begin position="130"/>
        <end position="158"/>
    </location>
</feature>
<reference evidence="2" key="1">
    <citation type="submission" date="2016-10" db="EMBL/GenBank/DDBJ databases">
        <authorList>
            <person name="de Groot N.N."/>
        </authorList>
    </citation>
    <scope>NUCLEOTIDE SEQUENCE</scope>
</reference>
<proteinExistence type="predicted"/>
<keyword evidence="1" id="KW-0812">Transmembrane</keyword>
<name>A0A1W1CSM8_9ZZZZ</name>
<dbReference type="EMBL" id="FPHL01000055">
    <property type="protein sequence ID" value="SFV68868.1"/>
    <property type="molecule type" value="Genomic_DNA"/>
</dbReference>
<keyword evidence="1" id="KW-1133">Transmembrane helix</keyword>
<gene>
    <name evidence="2" type="ORF">MNB_SV-10-1540</name>
</gene>
<accession>A0A1W1CSM8</accession>
<protein>
    <submittedName>
        <fullName evidence="2">Arginine/ornithine antiporter ArcD</fullName>
    </submittedName>
</protein>
<feature type="transmembrane region" description="Helical" evidence="1">
    <location>
        <begin position="226"/>
        <end position="242"/>
    </location>
</feature>
<feature type="transmembrane region" description="Helical" evidence="1">
    <location>
        <begin position="286"/>
        <end position="303"/>
    </location>
</feature>
<evidence type="ECO:0000313" key="2">
    <source>
        <dbReference type="EMBL" id="SFV68868.1"/>
    </source>
</evidence>
<feature type="transmembrane region" description="Helical" evidence="1">
    <location>
        <begin position="165"/>
        <end position="184"/>
    </location>
</feature>